<reference evidence="2" key="1">
    <citation type="submission" date="2018-12" db="EMBL/GenBank/DDBJ databases">
        <title>Complete genome sequence of an uncultured bacterium of the candidate phylum Bipolaricaulota.</title>
        <authorList>
            <person name="Kadnikov V.V."/>
            <person name="Mardanov A.V."/>
            <person name="Beletsky A.V."/>
            <person name="Frank Y.A."/>
            <person name="Karnachuk O.V."/>
            <person name="Ravin N.V."/>
        </authorList>
    </citation>
    <scope>NUCLEOTIDE SEQUENCE [LARGE SCALE GENOMIC DNA]</scope>
</reference>
<dbReference type="AlphaFoldDB" id="A0A410FUV9"/>
<dbReference type="Pfam" id="PF10722">
    <property type="entry name" value="YbjN"/>
    <property type="match status" value="1"/>
</dbReference>
<dbReference type="KEGG" id="bih:BIP78_0996"/>
<dbReference type="EMBL" id="CP034928">
    <property type="protein sequence ID" value="QAA76762.1"/>
    <property type="molecule type" value="Genomic_DNA"/>
</dbReference>
<accession>A0A410FUV9</accession>
<evidence type="ECO:0000313" key="1">
    <source>
        <dbReference type="EMBL" id="QAA76762.1"/>
    </source>
</evidence>
<organism evidence="1 2">
    <name type="scientific">Bipolaricaulis sibiricus</name>
    <dbReference type="NCBI Taxonomy" id="2501609"/>
    <lineage>
        <taxon>Bacteria</taxon>
        <taxon>Candidatus Bipolaricaulota</taxon>
        <taxon>Candidatus Bipolaricaulia</taxon>
        <taxon>Candidatus Bipolaricaulales</taxon>
        <taxon>Candidatus Bipolaricaulaceae</taxon>
        <taxon>Candidatus Bipolaricaulis</taxon>
    </lineage>
</organism>
<protein>
    <submittedName>
        <fullName evidence="1">Uncharacterized protein</fullName>
    </submittedName>
</protein>
<name>A0A410FUV9_BIPS1</name>
<gene>
    <name evidence="1" type="ORF">BIP78_0996</name>
</gene>
<proteinExistence type="predicted"/>
<sequence length="369" mass="40043">MKSIRARVVLLAFVLGSLGIPALGEGILVLNEQCNKSAAFFPAALDALGLAYTEVNDEYDFFLALTGGGSWDLVIVDEYSSRLYDDTLDAIAAYIVAGGRVYMNYWEWDKAIAAAFEAEVGDHYFDPIPIYVWEAAHPLLTTPNAVGALNPTTNTCDSDGAYFRAMGNGVEIAGYSPESATLQAAIVVGNDGRTVLFGGILGLFSGDENGDGRADGLEFAENVVAFLLGTPIVRPRPSLWSAVSTADLDRLLSEMEITFERTATPDGRPVWSFELGGVLATLFAYDLSGEGYTSLQFYTTWELPAQGAVPAVNSWNLTHRGSRAYVNRDGEIALDADLYLAGGVNWRAVRAFIARFEQTITEFRRHLGR</sequence>
<evidence type="ECO:0000313" key="2">
    <source>
        <dbReference type="Proteomes" id="UP000287233"/>
    </source>
</evidence>
<dbReference type="InterPro" id="IPR019660">
    <property type="entry name" value="Put_sensory_transdc_reg_YbjN"/>
</dbReference>
<dbReference type="Proteomes" id="UP000287233">
    <property type="component" value="Chromosome"/>
</dbReference>